<dbReference type="GO" id="GO:0009307">
    <property type="term" value="P:DNA restriction-modification system"/>
    <property type="evidence" value="ECO:0007669"/>
    <property type="project" value="UniProtKB-KW"/>
</dbReference>
<reference evidence="5" key="2">
    <citation type="submission" date="2020-09" db="EMBL/GenBank/DDBJ databases">
        <authorList>
            <person name="Sun Q."/>
            <person name="Zhou Y."/>
        </authorList>
    </citation>
    <scope>NUCLEOTIDE SEQUENCE</scope>
    <source>
        <strain evidence="5">CGMCC 1.15425</strain>
    </source>
</reference>
<dbReference type="Proteomes" id="UP000627715">
    <property type="component" value="Unassembled WGS sequence"/>
</dbReference>
<evidence type="ECO:0000256" key="3">
    <source>
        <dbReference type="ARBA" id="ARBA00023125"/>
    </source>
</evidence>
<keyword evidence="2" id="KW-0680">Restriction system</keyword>
<dbReference type="GO" id="GO:0003677">
    <property type="term" value="F:DNA binding"/>
    <property type="evidence" value="ECO:0007669"/>
    <property type="project" value="UniProtKB-KW"/>
</dbReference>
<evidence type="ECO:0000256" key="2">
    <source>
        <dbReference type="ARBA" id="ARBA00022747"/>
    </source>
</evidence>
<dbReference type="PANTHER" id="PTHR43140:SF1">
    <property type="entry name" value="TYPE I RESTRICTION ENZYME ECOKI SPECIFICITY SUBUNIT"/>
    <property type="match status" value="1"/>
</dbReference>
<organism evidence="5 6">
    <name type="scientific">Pseudohongiella nitratireducens</name>
    <dbReference type="NCBI Taxonomy" id="1768907"/>
    <lineage>
        <taxon>Bacteria</taxon>
        <taxon>Pseudomonadati</taxon>
        <taxon>Pseudomonadota</taxon>
        <taxon>Gammaproteobacteria</taxon>
        <taxon>Pseudomonadales</taxon>
        <taxon>Pseudohongiellaceae</taxon>
        <taxon>Pseudohongiella</taxon>
    </lineage>
</organism>
<protein>
    <submittedName>
        <fullName evidence="5">HsdS polypeptide</fullName>
    </submittedName>
</protein>
<reference evidence="5" key="1">
    <citation type="journal article" date="2014" name="Int. J. Syst. Evol. Microbiol.">
        <title>Complete genome sequence of Corynebacterium casei LMG S-19264T (=DSM 44701T), isolated from a smear-ripened cheese.</title>
        <authorList>
            <consortium name="US DOE Joint Genome Institute (JGI-PGF)"/>
            <person name="Walter F."/>
            <person name="Albersmeier A."/>
            <person name="Kalinowski J."/>
            <person name="Ruckert C."/>
        </authorList>
    </citation>
    <scope>NUCLEOTIDE SEQUENCE</scope>
    <source>
        <strain evidence="5">CGMCC 1.15425</strain>
    </source>
</reference>
<keyword evidence="3" id="KW-0238">DNA-binding</keyword>
<feature type="domain" description="Type I restriction modification DNA specificity" evidence="4">
    <location>
        <begin position="428"/>
        <end position="606"/>
    </location>
</feature>
<comment type="caution">
    <text evidence="5">The sequence shown here is derived from an EMBL/GenBank/DDBJ whole genome shotgun (WGS) entry which is preliminary data.</text>
</comment>
<dbReference type="OrthoDB" id="398435at2"/>
<sequence length="634" mass="70477">MSSNNTVQEASAAYLAQQSDEVTNTHANSAQTLITQHLDLWSSAITAKQTTGRGSSKKIGLYGVKKLRELILELAVRGKLVPQDPNDEPASDLLKRIAAEKTRLVADKKIKKPKKLAEITNAEEPFELPLGWEWVRLQEITAYIQRGKGPKYSDFGTVRVVSQKCVQWSGFDLDPARYVDDDSLEQYQEERFLQENDLLWNSTGTGTVGRITDIRGFRRGELVADSHVTVIRPLSIAGQFLKAYISAPGIQSRIEPSHENALVSGSTKQVELNTSSVIQLEIPVPPIEEQHRIVAKVDELMTLCDQLENQTEQSLDAHATLADTLLDALTQAQSHTELMENWQCLEQNWDILFPSTIAGLCAIDKLKQTILQLAVMGKLVPQDPNDEPASELLKRIAAEKAQLVKDKKIKKQKPLPPITDEEKPFELPEGWCTVRFADLCQEVATGPFGSMISKSEYVGGGVPLINPSHMIEGKVVEDLQVSVSHIKAKELASYKVYENDVVMARRGEMGRCAVISDRENEWLCGTGSFVLRFKVEVSRPYILLLFKTRYAVEYLGGQSIGTTMTNLNHGILNRMPVPLPPLETQKRIVTKVEELSTLCDQLKQRLQTAQQTQQHFTDAVVAGALASNTDASEA</sequence>
<evidence type="ECO:0000256" key="1">
    <source>
        <dbReference type="ARBA" id="ARBA00010923"/>
    </source>
</evidence>
<dbReference type="Gene3D" id="3.90.220.20">
    <property type="entry name" value="DNA methylase specificity domains"/>
    <property type="match status" value="2"/>
</dbReference>
<accession>A0A916VJL8</accession>
<dbReference type="RefSeq" id="WP_082866542.1">
    <property type="nucleotide sequence ID" value="NZ_BMIY01000013.1"/>
</dbReference>
<evidence type="ECO:0000313" key="5">
    <source>
        <dbReference type="EMBL" id="GFZ82273.1"/>
    </source>
</evidence>
<evidence type="ECO:0000313" key="6">
    <source>
        <dbReference type="Proteomes" id="UP000627715"/>
    </source>
</evidence>
<dbReference type="CDD" id="cd16961">
    <property type="entry name" value="RMtype1_S_TRD-CR_like"/>
    <property type="match status" value="1"/>
</dbReference>
<name>A0A916VJL8_9GAMM</name>
<gene>
    <name evidence="5" type="ORF">GCM10011403_27060</name>
</gene>
<proteinExistence type="inferred from homology"/>
<dbReference type="EMBL" id="BMIY01000013">
    <property type="protein sequence ID" value="GFZ82273.1"/>
    <property type="molecule type" value="Genomic_DNA"/>
</dbReference>
<dbReference type="PANTHER" id="PTHR43140">
    <property type="entry name" value="TYPE-1 RESTRICTION ENZYME ECOKI SPECIFICITY PROTEIN"/>
    <property type="match status" value="1"/>
</dbReference>
<feature type="domain" description="Type I restriction modification DNA specificity" evidence="4">
    <location>
        <begin position="131"/>
        <end position="315"/>
    </location>
</feature>
<dbReference type="InterPro" id="IPR051212">
    <property type="entry name" value="Type-I_RE_S_subunit"/>
</dbReference>
<comment type="similarity">
    <text evidence="1">Belongs to the type-I restriction system S methylase family.</text>
</comment>
<keyword evidence="6" id="KW-1185">Reference proteome</keyword>
<dbReference type="InterPro" id="IPR000055">
    <property type="entry name" value="Restrct_endonuc_typeI_TRD"/>
</dbReference>
<dbReference type="SUPFAM" id="SSF116734">
    <property type="entry name" value="DNA methylase specificity domain"/>
    <property type="match status" value="2"/>
</dbReference>
<dbReference type="Pfam" id="PF01420">
    <property type="entry name" value="Methylase_S"/>
    <property type="match status" value="2"/>
</dbReference>
<evidence type="ECO:0000259" key="4">
    <source>
        <dbReference type="Pfam" id="PF01420"/>
    </source>
</evidence>
<dbReference type="InterPro" id="IPR044946">
    <property type="entry name" value="Restrct_endonuc_typeI_TRD_sf"/>
</dbReference>
<dbReference type="AlphaFoldDB" id="A0A916VJL8"/>